<dbReference type="GeneID" id="87835067"/>
<sequence>MTTALATPAAQLMFPTGMGSLFNLRGPSVIPLSCHVFYPSDGIGTLNSSDINLYPCFPFPLLHFFLPCLFSFFFLSLFLCSLSLSLFLFSFLFFLYFFSSVLSFSPHFPFRNHQYLSDYQRSRSQHVERRRVVETGLRFSSCSDPRG</sequence>
<reference evidence="2" key="1">
    <citation type="journal article" date="2023" name="Mol. Phylogenet. Evol.">
        <title>Genome-scale phylogeny and comparative genomics of the fungal order Sordariales.</title>
        <authorList>
            <person name="Hensen N."/>
            <person name="Bonometti L."/>
            <person name="Westerberg I."/>
            <person name="Brannstrom I.O."/>
            <person name="Guillou S."/>
            <person name="Cros-Aarteil S."/>
            <person name="Calhoun S."/>
            <person name="Haridas S."/>
            <person name="Kuo A."/>
            <person name="Mondo S."/>
            <person name="Pangilinan J."/>
            <person name="Riley R."/>
            <person name="LaButti K."/>
            <person name="Andreopoulos B."/>
            <person name="Lipzen A."/>
            <person name="Chen C."/>
            <person name="Yan M."/>
            <person name="Daum C."/>
            <person name="Ng V."/>
            <person name="Clum A."/>
            <person name="Steindorff A."/>
            <person name="Ohm R.A."/>
            <person name="Martin F."/>
            <person name="Silar P."/>
            <person name="Natvig D.O."/>
            <person name="Lalanne C."/>
            <person name="Gautier V."/>
            <person name="Ament-Velasquez S.L."/>
            <person name="Kruys A."/>
            <person name="Hutchinson M.I."/>
            <person name="Powell A.J."/>
            <person name="Barry K."/>
            <person name="Miller A.N."/>
            <person name="Grigoriev I.V."/>
            <person name="Debuchy R."/>
            <person name="Gladieux P."/>
            <person name="Hiltunen Thoren M."/>
            <person name="Johannesson H."/>
        </authorList>
    </citation>
    <scope>NUCLEOTIDE SEQUENCE</scope>
    <source>
        <strain evidence="2">CBS 168.71</strain>
    </source>
</reference>
<keyword evidence="3" id="KW-1185">Reference proteome</keyword>
<name>A0AAE0HJK3_9PEZI</name>
<proteinExistence type="predicted"/>
<dbReference type="Proteomes" id="UP001278766">
    <property type="component" value="Unassembled WGS sequence"/>
</dbReference>
<protein>
    <submittedName>
        <fullName evidence="2">Uncharacterized protein</fullName>
    </submittedName>
</protein>
<organism evidence="2 3">
    <name type="scientific">Chaetomium fimeti</name>
    <dbReference type="NCBI Taxonomy" id="1854472"/>
    <lineage>
        <taxon>Eukaryota</taxon>
        <taxon>Fungi</taxon>
        <taxon>Dikarya</taxon>
        <taxon>Ascomycota</taxon>
        <taxon>Pezizomycotina</taxon>
        <taxon>Sordariomycetes</taxon>
        <taxon>Sordariomycetidae</taxon>
        <taxon>Sordariales</taxon>
        <taxon>Chaetomiaceae</taxon>
        <taxon>Chaetomium</taxon>
    </lineage>
</organism>
<feature type="transmembrane region" description="Helical" evidence="1">
    <location>
        <begin position="64"/>
        <end position="97"/>
    </location>
</feature>
<keyword evidence="1" id="KW-0812">Transmembrane</keyword>
<accession>A0AAE0HJK3</accession>
<reference evidence="2" key="2">
    <citation type="submission" date="2023-06" db="EMBL/GenBank/DDBJ databases">
        <authorList>
            <consortium name="Lawrence Berkeley National Laboratory"/>
            <person name="Haridas S."/>
            <person name="Hensen N."/>
            <person name="Bonometti L."/>
            <person name="Westerberg I."/>
            <person name="Brannstrom I.O."/>
            <person name="Guillou S."/>
            <person name="Cros-Aarteil S."/>
            <person name="Calhoun S."/>
            <person name="Kuo A."/>
            <person name="Mondo S."/>
            <person name="Pangilinan J."/>
            <person name="Riley R."/>
            <person name="Labutti K."/>
            <person name="Andreopoulos B."/>
            <person name="Lipzen A."/>
            <person name="Chen C."/>
            <person name="Yanf M."/>
            <person name="Daum C."/>
            <person name="Ng V."/>
            <person name="Clum A."/>
            <person name="Steindorff A."/>
            <person name="Ohm R."/>
            <person name="Martin F."/>
            <person name="Silar P."/>
            <person name="Natvig D."/>
            <person name="Lalanne C."/>
            <person name="Gautier V."/>
            <person name="Ament-Velasquez S.L."/>
            <person name="Kruys A."/>
            <person name="Hutchinson M.I."/>
            <person name="Powell A.J."/>
            <person name="Barry K."/>
            <person name="Miller A.N."/>
            <person name="Grigoriev I.V."/>
            <person name="Debuchy R."/>
            <person name="Gladieux P."/>
            <person name="Thoren M.H."/>
            <person name="Johannesson H."/>
        </authorList>
    </citation>
    <scope>NUCLEOTIDE SEQUENCE</scope>
    <source>
        <strain evidence="2">CBS 168.71</strain>
    </source>
</reference>
<gene>
    <name evidence="2" type="ORF">B0H64DRAFT_130962</name>
</gene>
<evidence type="ECO:0000313" key="2">
    <source>
        <dbReference type="EMBL" id="KAK3297748.1"/>
    </source>
</evidence>
<dbReference type="EMBL" id="JAUEPN010000003">
    <property type="protein sequence ID" value="KAK3297748.1"/>
    <property type="molecule type" value="Genomic_DNA"/>
</dbReference>
<keyword evidence="1" id="KW-0472">Membrane</keyword>
<comment type="caution">
    <text evidence="2">The sequence shown here is derived from an EMBL/GenBank/DDBJ whole genome shotgun (WGS) entry which is preliminary data.</text>
</comment>
<evidence type="ECO:0000313" key="3">
    <source>
        <dbReference type="Proteomes" id="UP001278766"/>
    </source>
</evidence>
<dbReference type="RefSeq" id="XP_062661262.1">
    <property type="nucleotide sequence ID" value="XM_062798119.1"/>
</dbReference>
<keyword evidence="1" id="KW-1133">Transmembrane helix</keyword>
<evidence type="ECO:0000256" key="1">
    <source>
        <dbReference type="SAM" id="Phobius"/>
    </source>
</evidence>
<dbReference type="AlphaFoldDB" id="A0AAE0HJK3"/>